<organism evidence="5 6">
    <name type="scientific">Parvibaculum lavamentivorans (strain DS-1 / DSM 13023 / NCIMB 13966)</name>
    <dbReference type="NCBI Taxonomy" id="402881"/>
    <lineage>
        <taxon>Bacteria</taxon>
        <taxon>Pseudomonadati</taxon>
        <taxon>Pseudomonadota</taxon>
        <taxon>Alphaproteobacteria</taxon>
        <taxon>Hyphomicrobiales</taxon>
        <taxon>Parvibaculaceae</taxon>
        <taxon>Parvibaculum</taxon>
    </lineage>
</organism>
<keyword evidence="1 5" id="KW-0346">Stress response</keyword>
<dbReference type="PROSITE" id="PS01031">
    <property type="entry name" value="SHSP"/>
    <property type="match status" value="1"/>
</dbReference>
<evidence type="ECO:0000313" key="5">
    <source>
        <dbReference type="EMBL" id="ABS63585.1"/>
    </source>
</evidence>
<dbReference type="PANTHER" id="PTHR47062:SF1">
    <property type="entry name" value="SMALL HEAT SHOCK PROTEIN IBPA"/>
    <property type="match status" value="1"/>
</dbReference>
<evidence type="ECO:0000256" key="2">
    <source>
        <dbReference type="PROSITE-ProRule" id="PRU00285"/>
    </source>
</evidence>
<evidence type="ECO:0000256" key="1">
    <source>
        <dbReference type="ARBA" id="ARBA00023016"/>
    </source>
</evidence>
<comment type="similarity">
    <text evidence="2 3">Belongs to the small heat shock protein (HSP20) family.</text>
</comment>
<dbReference type="KEGG" id="pla:Plav_1971"/>
<dbReference type="eggNOG" id="COG0071">
    <property type="taxonomic scope" value="Bacteria"/>
</dbReference>
<evidence type="ECO:0000256" key="3">
    <source>
        <dbReference type="RuleBase" id="RU003616"/>
    </source>
</evidence>
<sequence>MRSFDFSPLYRSTVGFDQLQSLLDSVTHETVPTYPPYNIERTSENDYRISVAVAGFAQDDLDLEVKQNVLTISGKRAEPEGANYLHRGIAGRSFERRFQLADHVEVKGAHLENGLLHVDLVRRVPEELKPRRIEISAPAKGQKTLEGNLATAAD</sequence>
<dbReference type="InterPro" id="IPR037913">
    <property type="entry name" value="ACD_IbpA/B"/>
</dbReference>
<dbReference type="CDD" id="cd06470">
    <property type="entry name" value="ACD_IbpA-B_like"/>
    <property type="match status" value="1"/>
</dbReference>
<dbReference type="Pfam" id="PF00011">
    <property type="entry name" value="HSP20"/>
    <property type="match status" value="1"/>
</dbReference>
<evidence type="ECO:0000259" key="4">
    <source>
        <dbReference type="PROSITE" id="PS01031"/>
    </source>
</evidence>
<gene>
    <name evidence="5" type="ordered locus">Plav_1971</name>
</gene>
<accession>A7HUK2</accession>
<dbReference type="SUPFAM" id="SSF49764">
    <property type="entry name" value="HSP20-like chaperones"/>
    <property type="match status" value="1"/>
</dbReference>
<dbReference type="AlphaFoldDB" id="A7HUK2"/>
<feature type="domain" description="SHSP" evidence="4">
    <location>
        <begin position="28"/>
        <end position="138"/>
    </location>
</feature>
<protein>
    <submittedName>
        <fullName evidence="5">Heat shock protein Hsp20</fullName>
    </submittedName>
</protein>
<dbReference type="Gene3D" id="2.60.40.790">
    <property type="match status" value="1"/>
</dbReference>
<dbReference type="OrthoDB" id="9810618at2"/>
<reference evidence="5 6" key="1">
    <citation type="journal article" date="2011" name="Stand. Genomic Sci.">
        <title>Complete genome sequence of Parvibaculum lavamentivorans type strain (DS-1(T)).</title>
        <authorList>
            <person name="Schleheck D."/>
            <person name="Weiss M."/>
            <person name="Pitluck S."/>
            <person name="Bruce D."/>
            <person name="Land M.L."/>
            <person name="Han S."/>
            <person name="Saunders E."/>
            <person name="Tapia R."/>
            <person name="Detter C."/>
            <person name="Brettin T."/>
            <person name="Han J."/>
            <person name="Woyke T."/>
            <person name="Goodwin L."/>
            <person name="Pennacchio L."/>
            <person name="Nolan M."/>
            <person name="Cook A.M."/>
            <person name="Kjelleberg S."/>
            <person name="Thomas T."/>
        </authorList>
    </citation>
    <scope>NUCLEOTIDE SEQUENCE [LARGE SCALE GENOMIC DNA]</scope>
    <source>
        <strain evidence="6">DS-1 / DSM 13023 / NCIMB 13966</strain>
    </source>
</reference>
<dbReference type="InterPro" id="IPR002068">
    <property type="entry name" value="A-crystallin/Hsp20_dom"/>
</dbReference>
<dbReference type="RefSeq" id="WP_012110881.1">
    <property type="nucleotide sequence ID" value="NC_009719.1"/>
</dbReference>
<dbReference type="EMBL" id="CP000774">
    <property type="protein sequence ID" value="ABS63585.1"/>
    <property type="molecule type" value="Genomic_DNA"/>
</dbReference>
<name>A7HUK2_PARL1</name>
<proteinExistence type="inferred from homology"/>
<dbReference type="HOGENOM" id="CLU_046737_4_2_5"/>
<dbReference type="InterPro" id="IPR008978">
    <property type="entry name" value="HSP20-like_chaperone"/>
</dbReference>
<dbReference type="Proteomes" id="UP000006377">
    <property type="component" value="Chromosome"/>
</dbReference>
<keyword evidence="6" id="KW-1185">Reference proteome</keyword>
<dbReference type="PANTHER" id="PTHR47062">
    <property type="match status" value="1"/>
</dbReference>
<dbReference type="STRING" id="402881.Plav_1971"/>
<evidence type="ECO:0000313" key="6">
    <source>
        <dbReference type="Proteomes" id="UP000006377"/>
    </source>
</evidence>